<keyword evidence="4" id="KW-0029">Amino-acid transport</keyword>
<evidence type="ECO:0000256" key="2">
    <source>
        <dbReference type="ARBA" id="ARBA00022448"/>
    </source>
</evidence>
<keyword evidence="2" id="KW-0813">Transport</keyword>
<organism evidence="6 7">
    <name type="scientific">Pseudodesulfovibrio portus</name>
    <dbReference type="NCBI Taxonomy" id="231439"/>
    <lineage>
        <taxon>Bacteria</taxon>
        <taxon>Pseudomonadati</taxon>
        <taxon>Thermodesulfobacteriota</taxon>
        <taxon>Desulfovibrionia</taxon>
        <taxon>Desulfovibrionales</taxon>
        <taxon>Desulfovibrionaceae</taxon>
    </lineage>
</organism>
<keyword evidence="7" id="KW-1185">Reference proteome</keyword>
<dbReference type="RefSeq" id="WP_264983173.1">
    <property type="nucleotide sequence ID" value="NZ_AP026708.1"/>
</dbReference>
<proteinExistence type="inferred from homology"/>
<accession>A0ABM8AP08</accession>
<dbReference type="PRINTS" id="PR00337">
    <property type="entry name" value="LEUILEVALBP"/>
</dbReference>
<evidence type="ECO:0000313" key="6">
    <source>
        <dbReference type="EMBL" id="BDQ33115.1"/>
    </source>
</evidence>
<sequence>MADIGQRPIHLLSAAWLCLVLCALVSPGLLSSARAGDGIRIAMITARTGEAGKSNAISFDGARFAVECINESGGILGQKVELLEFDNRGTPEGSAVAARRAIAAGVTAVVGCNWSSHSLAMAEVLQKAGVPMISHMSTNEAVTRVGDCIFRICFTDSFQGSGLARFALEKLDAATAVVLVDVSRAYCRGLAQSFADAFERGGGKVVWRGEYEARTLDVDAVLGEVARHQADVLFAPGGYGDVSALFANTRDQNIKMTLMTGDGVGPRMYEYIGAKSECIYFSSHWSRWSDTPQSRDFVSRYEARVGVAPSDTSALVYDSFMVLKDAIERAGTTVHSDVRDALATTAGFEGVTGTIRFNEFGDPIKPLVINQFRFGGVMFVDSIQP</sequence>
<evidence type="ECO:0000256" key="4">
    <source>
        <dbReference type="ARBA" id="ARBA00022970"/>
    </source>
</evidence>
<dbReference type="EMBL" id="AP026708">
    <property type="protein sequence ID" value="BDQ33115.1"/>
    <property type="molecule type" value="Genomic_DNA"/>
</dbReference>
<evidence type="ECO:0000259" key="5">
    <source>
        <dbReference type="Pfam" id="PF13458"/>
    </source>
</evidence>
<dbReference type="Gene3D" id="3.40.50.2300">
    <property type="match status" value="2"/>
</dbReference>
<dbReference type="CDD" id="cd06347">
    <property type="entry name" value="PBP1_ABC_LivK_ligand_binding-like"/>
    <property type="match status" value="1"/>
</dbReference>
<dbReference type="InterPro" id="IPR028081">
    <property type="entry name" value="Leu-bd"/>
</dbReference>
<dbReference type="InterPro" id="IPR028082">
    <property type="entry name" value="Peripla_BP_I"/>
</dbReference>
<feature type="domain" description="Leucine-binding protein" evidence="5">
    <location>
        <begin position="39"/>
        <end position="371"/>
    </location>
</feature>
<evidence type="ECO:0000256" key="1">
    <source>
        <dbReference type="ARBA" id="ARBA00010062"/>
    </source>
</evidence>
<reference evidence="6" key="1">
    <citation type="submission" date="2022-08" db="EMBL/GenBank/DDBJ databases">
        <title>Genome Sequence of the sulphate-reducing bacterium, Pseudodesulfovibrio portus JCM14722.</title>
        <authorList>
            <person name="Kondo R."/>
            <person name="Kataoka T."/>
        </authorList>
    </citation>
    <scope>NUCLEOTIDE SEQUENCE</scope>
    <source>
        <strain evidence="6">JCM 14722</strain>
    </source>
</reference>
<evidence type="ECO:0000256" key="3">
    <source>
        <dbReference type="ARBA" id="ARBA00022729"/>
    </source>
</evidence>
<gene>
    <name evidence="6" type="ORF">JCM14722_06570</name>
</gene>
<dbReference type="Proteomes" id="UP001061361">
    <property type="component" value="Chromosome"/>
</dbReference>
<keyword evidence="3" id="KW-0732">Signal</keyword>
<evidence type="ECO:0000313" key="7">
    <source>
        <dbReference type="Proteomes" id="UP001061361"/>
    </source>
</evidence>
<dbReference type="PANTHER" id="PTHR47151">
    <property type="entry name" value="LEU/ILE/VAL-BINDING ABC TRANSPORTER SUBUNIT"/>
    <property type="match status" value="1"/>
</dbReference>
<comment type="similarity">
    <text evidence="1">Belongs to the leucine-binding protein family.</text>
</comment>
<dbReference type="PANTHER" id="PTHR47151:SF2">
    <property type="entry name" value="AMINO ACID BINDING PROTEIN"/>
    <property type="match status" value="1"/>
</dbReference>
<dbReference type="Pfam" id="PF13458">
    <property type="entry name" value="Peripla_BP_6"/>
    <property type="match status" value="1"/>
</dbReference>
<dbReference type="SUPFAM" id="SSF53822">
    <property type="entry name" value="Periplasmic binding protein-like I"/>
    <property type="match status" value="1"/>
</dbReference>
<name>A0ABM8AP08_9BACT</name>
<protein>
    <submittedName>
        <fullName evidence="6">Ethanolamine utilization protein EutJ</fullName>
    </submittedName>
</protein>
<dbReference type="InterPro" id="IPR000709">
    <property type="entry name" value="Leu_Ile_Val-bd"/>
</dbReference>